<dbReference type="AlphaFoldDB" id="A0A1I8PJ31"/>
<evidence type="ECO:0000313" key="3">
    <source>
        <dbReference type="Proteomes" id="UP000095300"/>
    </source>
</evidence>
<name>A0A1I8PJ31_STOCA</name>
<evidence type="ECO:0000313" key="2">
    <source>
        <dbReference type="EnsemblMetazoa" id="SCAU008465-PC"/>
    </source>
</evidence>
<dbReference type="STRING" id="35570.A0A1I8PJ31"/>
<dbReference type="Proteomes" id="UP000095300">
    <property type="component" value="Unassembled WGS sequence"/>
</dbReference>
<accession>A0A1I8PJ31</accession>
<keyword evidence="3" id="KW-1185">Reference proteome</keyword>
<sequence length="339" mass="38760">MVLTNFEFWAADGSSSLPSSATSLEFEASAHHHNRHMNPFDPRVVPHVPSRNLTHLSSNGYYGFSYINAAHDMELNNNNNNIDITNNNTSATHNLMGNDVNDTTTPAALHQQPASRCKKRFFVVSGNDADANAAAAAYCAAAAAKRCRYDDDIAEYCNDFFSLPSTQIGTQACLMDTEEGGISKQEPHHQTQQQQQLPQQVDEAMFENNNHNYNNNNIEKYEQGILHLQLQQQKQHEQSTMQTQQPPTQQHQQQPQQHHHQQHHYQDMQVNYHQNHIRNHDEPQLAKRCHHTDNDELQNDDATLFAHLHGGCLYHFIEIRQQPTISTRIKTSIDNRPEF</sequence>
<dbReference type="OrthoDB" id="7975544at2759"/>
<dbReference type="VEuPathDB" id="VectorBase:SCAU008465"/>
<evidence type="ECO:0000256" key="1">
    <source>
        <dbReference type="SAM" id="MobiDB-lite"/>
    </source>
</evidence>
<feature type="compositionally biased region" description="Low complexity" evidence="1">
    <location>
        <begin position="242"/>
        <end position="256"/>
    </location>
</feature>
<feature type="region of interest" description="Disordered" evidence="1">
    <location>
        <begin position="180"/>
        <end position="199"/>
    </location>
</feature>
<proteinExistence type="predicted"/>
<reference evidence="2" key="1">
    <citation type="submission" date="2020-05" db="UniProtKB">
        <authorList>
            <consortium name="EnsemblMetazoa"/>
        </authorList>
    </citation>
    <scope>IDENTIFICATION</scope>
    <source>
        <strain evidence="2">USDA</strain>
    </source>
</reference>
<organism evidence="2 3">
    <name type="scientific">Stomoxys calcitrans</name>
    <name type="common">Stable fly</name>
    <name type="synonym">Conops calcitrans</name>
    <dbReference type="NCBI Taxonomy" id="35570"/>
    <lineage>
        <taxon>Eukaryota</taxon>
        <taxon>Metazoa</taxon>
        <taxon>Ecdysozoa</taxon>
        <taxon>Arthropoda</taxon>
        <taxon>Hexapoda</taxon>
        <taxon>Insecta</taxon>
        <taxon>Pterygota</taxon>
        <taxon>Neoptera</taxon>
        <taxon>Endopterygota</taxon>
        <taxon>Diptera</taxon>
        <taxon>Brachycera</taxon>
        <taxon>Muscomorpha</taxon>
        <taxon>Muscoidea</taxon>
        <taxon>Muscidae</taxon>
        <taxon>Stomoxys</taxon>
    </lineage>
</organism>
<feature type="compositionally biased region" description="Low complexity" evidence="1">
    <location>
        <begin position="190"/>
        <end position="199"/>
    </location>
</feature>
<dbReference type="EnsemblMetazoa" id="SCAU008465-RC">
    <property type="protein sequence ID" value="SCAU008465-PC"/>
    <property type="gene ID" value="SCAU008465"/>
</dbReference>
<protein>
    <submittedName>
        <fullName evidence="2">Uncharacterized protein</fullName>
    </submittedName>
</protein>
<feature type="region of interest" description="Disordered" evidence="1">
    <location>
        <begin position="229"/>
        <end position="264"/>
    </location>
</feature>
<gene>
    <name evidence="2" type="primary">106087865</name>
</gene>